<sequence>MVHEKDAEPRVLRREMSVGNTATLTMCEETVLLVSSPLYARRQRRDTRAGTRAVSCFKQAIMVIRRFLDTTRIKQLASDNTIGRFTAYEYLHEGFAVLAAQAPNLEATLVAAKTAGYDHVNIDRTELRDRPRQRWGIT</sequence>
<reference evidence="2" key="1">
    <citation type="journal article" date="2019" name="Int. J. Syst. Evol. Microbiol.">
        <title>The Global Catalogue of Microorganisms (GCM) 10K type strain sequencing project: providing services to taxonomists for standard genome sequencing and annotation.</title>
        <authorList>
            <consortium name="The Broad Institute Genomics Platform"/>
            <consortium name="The Broad Institute Genome Sequencing Center for Infectious Disease"/>
            <person name="Wu L."/>
            <person name="Ma J."/>
        </authorList>
    </citation>
    <scope>NUCLEOTIDE SEQUENCE [LARGE SCALE GENOMIC DNA]</scope>
    <source>
        <strain evidence="2">JCM 17441</strain>
    </source>
</reference>
<evidence type="ECO:0008006" key="3">
    <source>
        <dbReference type="Google" id="ProtNLM"/>
    </source>
</evidence>
<keyword evidence="2" id="KW-1185">Reference proteome</keyword>
<name>A0ABP8DWA9_9ACTN</name>
<accession>A0ABP8DWA9</accession>
<comment type="caution">
    <text evidence="1">The sequence shown here is derived from an EMBL/GenBank/DDBJ whole genome shotgun (WGS) entry which is preliminary data.</text>
</comment>
<organism evidence="1 2">
    <name type="scientific">Dactylosporangium darangshiense</name>
    <dbReference type="NCBI Taxonomy" id="579108"/>
    <lineage>
        <taxon>Bacteria</taxon>
        <taxon>Bacillati</taxon>
        <taxon>Actinomycetota</taxon>
        <taxon>Actinomycetes</taxon>
        <taxon>Micromonosporales</taxon>
        <taxon>Micromonosporaceae</taxon>
        <taxon>Dactylosporangium</taxon>
    </lineage>
</organism>
<evidence type="ECO:0000313" key="2">
    <source>
        <dbReference type="Proteomes" id="UP001500620"/>
    </source>
</evidence>
<evidence type="ECO:0000313" key="1">
    <source>
        <dbReference type="EMBL" id="GAA4264194.1"/>
    </source>
</evidence>
<protein>
    <recommendedName>
        <fullName evidence="3">Transposase</fullName>
    </recommendedName>
</protein>
<dbReference type="Proteomes" id="UP001500620">
    <property type="component" value="Unassembled WGS sequence"/>
</dbReference>
<gene>
    <name evidence="1" type="ORF">GCM10022255_115580</name>
</gene>
<proteinExistence type="predicted"/>
<dbReference type="EMBL" id="BAABAT010000112">
    <property type="protein sequence ID" value="GAA4264194.1"/>
    <property type="molecule type" value="Genomic_DNA"/>
</dbReference>